<dbReference type="GeneID" id="40085633"/>
<dbReference type="OrthoDB" id="11516at10239"/>
<dbReference type="RefSeq" id="YP_009609549.1">
    <property type="nucleotide sequence ID" value="NC_041996.1"/>
</dbReference>
<dbReference type="EMBL" id="MF036690">
    <property type="protein sequence ID" value="ARW57647.1"/>
    <property type="molecule type" value="Genomic_DNA"/>
</dbReference>
<reference evidence="1 2" key="1">
    <citation type="submission" date="2017-04" db="EMBL/GenBank/DDBJ databases">
        <title>Environmental T4-family bacteriophages evolve to escape abortive infection via multiple routes in a bacterial host employing altruistic suicide through Type III toxin-antitoxin systems.</title>
        <authorList>
            <person name="Chen B."/>
            <person name="Salmond G.P.C."/>
            <person name="Akusobi C."/>
            <person name="Fang X."/>
        </authorList>
    </citation>
    <scope>NUCLEOTIDE SEQUENCE [LARGE SCALE GENOMIC DNA]</scope>
</reference>
<evidence type="ECO:0000313" key="1">
    <source>
        <dbReference type="EMBL" id="ARW57647.1"/>
    </source>
</evidence>
<dbReference type="Proteomes" id="UP000225148">
    <property type="component" value="Segment"/>
</dbReference>
<name>A0A1Z1LXV9_9CAUD</name>
<protein>
    <submittedName>
        <fullName evidence="1">Uncharacterized protein</fullName>
    </submittedName>
</protein>
<sequence length="160" mass="18537">MALQTNSFVSSPEYLSKIKCTQLRKLMMLGACLDTPLEKKATFNYTWTRTDKGDMVTQVTFYSPNSNIPDKVFNLNEQTYIPLSDWYRIMSSVNDYPFFIEEVTERKRIRDIVKHFEESAKRHGQMQQAAVLGDVSENSAYETGKILKEARRALYEELGV</sequence>
<dbReference type="KEGG" id="vg:40085633"/>
<accession>A0A1Z1LXV9</accession>
<proteinExistence type="predicted"/>
<evidence type="ECO:0000313" key="2">
    <source>
        <dbReference type="Proteomes" id="UP000225148"/>
    </source>
</evidence>
<organism evidence="1 2">
    <name type="scientific">Serratia phage CHI14</name>
    <dbReference type="NCBI Taxonomy" id="2006941"/>
    <lineage>
        <taxon>Viruses</taxon>
        <taxon>Duplodnaviria</taxon>
        <taxon>Heunggongvirae</taxon>
        <taxon>Uroviricota</taxon>
        <taxon>Caudoviricetes</taxon>
        <taxon>Pantevenvirales</taxon>
        <taxon>Straboviridae</taxon>
        <taxon>Tevenvirinae</taxon>
        <taxon>Winklervirus</taxon>
        <taxon>Winklervirus chi14</taxon>
    </lineage>
</organism>
<keyword evidence="2" id="KW-1185">Reference proteome</keyword>